<accession>A0AAI9MU83</accession>
<dbReference type="EMBL" id="ABKJEP030000099">
    <property type="protein sequence ID" value="EMO9458514.1"/>
    <property type="molecule type" value="Genomic_DNA"/>
</dbReference>
<sequence>MHIIIAAISALAALVWALHSLQNSGVDLNSFNPFTWARRRKWQKQYGVKPIYNLPTATEAAAVIIVGALKQEGEISREQKQTVITLFTDNFNLENQDAADLFSSSSHLVHDNELNFDQSVPHILKLSMKQFTPEMVVTFLSLLERVVTLEGEPAKAQTDIIGRVRETFKRANKNNINWKN</sequence>
<gene>
    <name evidence="1" type="ORF">PN925_003935</name>
</gene>
<comment type="caution">
    <text evidence="1">The sequence shown here is derived from an EMBL/GenBank/DDBJ whole genome shotgun (WGS) entry which is preliminary data.</text>
</comment>
<name>A0AAI9MU83_MORMO</name>
<protein>
    <submittedName>
        <fullName evidence="1">Phenylacetic acid degradation protein</fullName>
    </submittedName>
</protein>
<reference evidence="1" key="1">
    <citation type="submission" date="2024-02" db="EMBL/GenBank/DDBJ databases">
        <authorList>
            <consortium name="Clinical and Environmental Microbiology Branch: Whole genome sequencing antimicrobial resistance pathogens in the healthcare setting"/>
        </authorList>
    </citation>
    <scope>NUCLEOTIDE SEQUENCE</scope>
    <source>
        <strain evidence="1">2023KU-00017</strain>
    </source>
</reference>
<organism evidence="1">
    <name type="scientific">Morganella morganii</name>
    <name type="common">Proteus morganii</name>
    <dbReference type="NCBI Taxonomy" id="582"/>
    <lineage>
        <taxon>Bacteria</taxon>
        <taxon>Pseudomonadati</taxon>
        <taxon>Pseudomonadota</taxon>
        <taxon>Gammaproteobacteria</taxon>
        <taxon>Enterobacterales</taxon>
        <taxon>Morganellaceae</taxon>
        <taxon>Morganella</taxon>
    </lineage>
</organism>
<proteinExistence type="predicted"/>
<dbReference type="AlphaFoldDB" id="A0AAI9MU83"/>
<evidence type="ECO:0000313" key="1">
    <source>
        <dbReference type="EMBL" id="EMO9458514.1"/>
    </source>
</evidence>